<dbReference type="Proteomes" id="UP000078003">
    <property type="component" value="Unassembled WGS sequence"/>
</dbReference>
<dbReference type="NCBIfam" id="TIGR02182">
    <property type="entry name" value="GRXB"/>
    <property type="match status" value="1"/>
</dbReference>
<reference evidence="3" key="1">
    <citation type="submission" date="2016-05" db="EMBL/GenBank/DDBJ databases">
        <title>Draft genome of Corynebacterium afermentans subsp. afermentans LCDC 88199T.</title>
        <authorList>
            <person name="Bernier A.-M."/>
            <person name="Bernard K."/>
        </authorList>
    </citation>
    <scope>NUCLEOTIDE SEQUENCE [LARGE SCALE GENOMIC DNA]</scope>
    <source>
        <strain evidence="3">NML01-0328</strain>
    </source>
</reference>
<dbReference type="PROSITE" id="PS00195">
    <property type="entry name" value="GLUTAREDOXIN_1"/>
    <property type="match status" value="1"/>
</dbReference>
<feature type="domain" description="GST N-terminal" evidence="1">
    <location>
        <begin position="1"/>
        <end position="77"/>
    </location>
</feature>
<comment type="caution">
    <text evidence="2">The sequence shown here is derived from an EMBL/GenBank/DDBJ whole genome shotgun (WGS) entry which is preliminary data.</text>
</comment>
<dbReference type="InterPro" id="IPR011901">
    <property type="entry name" value="Grx2"/>
</dbReference>
<dbReference type="NCBIfam" id="NF007702">
    <property type="entry name" value="PRK10387.1"/>
    <property type="match status" value="1"/>
</dbReference>
<dbReference type="PROSITE" id="PS50404">
    <property type="entry name" value="GST_NTER"/>
    <property type="match status" value="1"/>
</dbReference>
<dbReference type="Pfam" id="PF13417">
    <property type="entry name" value="GST_N_3"/>
    <property type="match status" value="1"/>
</dbReference>
<dbReference type="SFLD" id="SFLDG01204">
    <property type="entry name" value="Grx2-like.1"/>
    <property type="match status" value="1"/>
</dbReference>
<evidence type="ECO:0000259" key="1">
    <source>
        <dbReference type="PROSITE" id="PS50404"/>
    </source>
</evidence>
<dbReference type="InterPro" id="IPR007494">
    <property type="entry name" value="Glutaredoxin2_C"/>
</dbReference>
<name>A0A1A9RBH5_EIKCO</name>
<accession>A0A1A9RBH5</accession>
<dbReference type="Pfam" id="PF04399">
    <property type="entry name" value="Glutaredoxin2_C"/>
    <property type="match status" value="1"/>
</dbReference>
<evidence type="ECO:0000313" key="2">
    <source>
        <dbReference type="EMBL" id="OAM15639.1"/>
    </source>
</evidence>
<dbReference type="InterPro" id="IPR004045">
    <property type="entry name" value="Glutathione_S-Trfase_N"/>
</dbReference>
<dbReference type="PROSITE" id="PS51354">
    <property type="entry name" value="GLUTAREDOXIN_2"/>
    <property type="match status" value="1"/>
</dbReference>
<dbReference type="SFLD" id="SFLDG01183">
    <property type="entry name" value="Grx2-like"/>
    <property type="match status" value="1"/>
</dbReference>
<dbReference type="SUPFAM" id="SSF47616">
    <property type="entry name" value="GST C-terminal domain-like"/>
    <property type="match status" value="1"/>
</dbReference>
<dbReference type="CDD" id="cd03037">
    <property type="entry name" value="GST_N_GRX2"/>
    <property type="match status" value="1"/>
</dbReference>
<dbReference type="Gene3D" id="3.40.30.10">
    <property type="entry name" value="Glutaredoxin"/>
    <property type="match status" value="1"/>
</dbReference>
<dbReference type="SUPFAM" id="SSF52833">
    <property type="entry name" value="Thioredoxin-like"/>
    <property type="match status" value="1"/>
</dbReference>
<dbReference type="EMBL" id="LXSF01000012">
    <property type="protein sequence ID" value="OAM15639.1"/>
    <property type="molecule type" value="Genomic_DNA"/>
</dbReference>
<dbReference type="SFLD" id="SFLDS00019">
    <property type="entry name" value="Glutathione_Transferase_(cytos"/>
    <property type="match status" value="1"/>
</dbReference>
<dbReference type="GO" id="GO:0005829">
    <property type="term" value="C:cytosol"/>
    <property type="evidence" value="ECO:0007669"/>
    <property type="project" value="InterPro"/>
</dbReference>
<dbReference type="InterPro" id="IPR011767">
    <property type="entry name" value="GLR_AS"/>
</dbReference>
<dbReference type="CDD" id="cd03199">
    <property type="entry name" value="GST_C_GRX2"/>
    <property type="match status" value="1"/>
</dbReference>
<dbReference type="PANTHER" id="PTHR43968:SF6">
    <property type="entry name" value="GLUTATHIONE S-TRANSFERASE OMEGA"/>
    <property type="match status" value="1"/>
</dbReference>
<dbReference type="Gene3D" id="1.20.1050.10">
    <property type="match status" value="1"/>
</dbReference>
<dbReference type="PANTHER" id="PTHR43968">
    <property type="match status" value="1"/>
</dbReference>
<dbReference type="InterPro" id="IPR040079">
    <property type="entry name" value="Glutathione_S-Trfase"/>
</dbReference>
<dbReference type="InterPro" id="IPR036249">
    <property type="entry name" value="Thioredoxin-like_sf"/>
</dbReference>
<dbReference type="InterPro" id="IPR036282">
    <property type="entry name" value="Glutathione-S-Trfase_C_sf"/>
</dbReference>
<gene>
    <name evidence="2" type="ORF">A7P85_10800</name>
</gene>
<dbReference type="RefSeq" id="WP_064104830.1">
    <property type="nucleotide sequence ID" value="NZ_LXSF01000012.1"/>
</dbReference>
<protein>
    <submittedName>
        <fullName evidence="2">Glutaredoxin, GrxB family</fullName>
    </submittedName>
</protein>
<sequence length="218" mass="24712">MKLYIYDHCPFCVRARMIFGLRNVPVEEIILLNDDEATPIGLIGAKQVPILQKPDGSHMGESLDIVRYVDEFAGQTRLDETIRPAVQAWFDQVNKYYNHLVMPREVRLEPPLPEFATTEAIAYFVQKKEQNIGSFEQNLAETNIYLERIHLALPELAALLGEQPYLNGSAPGMEDIIIFPVLRNLTLVKGIVFPAKLQAYIERLSAESKVPLYSARAL</sequence>
<evidence type="ECO:0000313" key="3">
    <source>
        <dbReference type="Proteomes" id="UP000078003"/>
    </source>
</evidence>
<organism evidence="2 3">
    <name type="scientific">Eikenella corrodens</name>
    <dbReference type="NCBI Taxonomy" id="539"/>
    <lineage>
        <taxon>Bacteria</taxon>
        <taxon>Pseudomonadati</taxon>
        <taxon>Pseudomonadota</taxon>
        <taxon>Betaproteobacteria</taxon>
        <taxon>Neisseriales</taxon>
        <taxon>Neisseriaceae</taxon>
        <taxon>Eikenella</taxon>
    </lineage>
</organism>
<dbReference type="AlphaFoldDB" id="A0A1A9RBH5"/>
<dbReference type="InterPro" id="IPR050983">
    <property type="entry name" value="GST_Omega/HSP26"/>
</dbReference>
<proteinExistence type="predicted"/>